<dbReference type="EMBL" id="MK072392">
    <property type="protein sequence ID" value="AYV83720.1"/>
    <property type="molecule type" value="Genomic_DNA"/>
</dbReference>
<keyword evidence="1" id="KW-0812">Transmembrane</keyword>
<reference evidence="2" key="1">
    <citation type="submission" date="2018-10" db="EMBL/GenBank/DDBJ databases">
        <title>Hidden diversity of soil giant viruses.</title>
        <authorList>
            <person name="Schulz F."/>
            <person name="Alteio L."/>
            <person name="Goudeau D."/>
            <person name="Ryan E.M."/>
            <person name="Malmstrom R.R."/>
            <person name="Blanchard J."/>
            <person name="Woyke T."/>
        </authorList>
    </citation>
    <scope>NUCLEOTIDE SEQUENCE</scope>
    <source>
        <strain evidence="2">HYV1</strain>
    </source>
</reference>
<name>A0A3G5A8X2_9VIRU</name>
<organism evidence="2">
    <name type="scientific">Hyperionvirus sp</name>
    <dbReference type="NCBI Taxonomy" id="2487770"/>
    <lineage>
        <taxon>Viruses</taxon>
        <taxon>Varidnaviria</taxon>
        <taxon>Bamfordvirae</taxon>
        <taxon>Nucleocytoviricota</taxon>
        <taxon>Megaviricetes</taxon>
        <taxon>Imitervirales</taxon>
        <taxon>Mimiviridae</taxon>
        <taxon>Klosneuvirinae</taxon>
    </lineage>
</organism>
<accession>A0A3G5A8X2</accession>
<protein>
    <submittedName>
        <fullName evidence="2">Uncharacterized protein</fullName>
    </submittedName>
</protein>
<feature type="transmembrane region" description="Helical" evidence="1">
    <location>
        <begin position="39"/>
        <end position="65"/>
    </location>
</feature>
<keyword evidence="1" id="KW-1133">Transmembrane helix</keyword>
<gene>
    <name evidence="2" type="ORF">Hyperionvirus10_56</name>
</gene>
<sequence length="76" mass="8756">MACYFLLNIVNIIYPLAFLEYFNKVLTSRMNPEMIPSGIVFSVILMGQTLLCCALVGYLGTNMFLCNQHRRLFKKN</sequence>
<keyword evidence="1" id="KW-0472">Membrane</keyword>
<evidence type="ECO:0000256" key="1">
    <source>
        <dbReference type="SAM" id="Phobius"/>
    </source>
</evidence>
<proteinExistence type="predicted"/>
<evidence type="ECO:0000313" key="2">
    <source>
        <dbReference type="EMBL" id="AYV83720.1"/>
    </source>
</evidence>